<keyword evidence="1" id="KW-0812">Transmembrane</keyword>
<dbReference type="GeneID" id="302997857"/>
<reference evidence="2 3" key="1">
    <citation type="journal article" date="2011" name="Stand. Genomic Sci.">
        <title>Complete genome sequence of Treponema succinifaciens type strain (6091).</title>
        <authorList>
            <person name="Han C."/>
            <person name="Gronow S."/>
            <person name="Teshima H."/>
            <person name="Lapidus A."/>
            <person name="Nolan M."/>
            <person name="Lucas S."/>
            <person name="Hammon N."/>
            <person name="Deshpande S."/>
            <person name="Cheng J.F."/>
            <person name="Zeytun A."/>
            <person name="Tapia R."/>
            <person name="Goodwin L."/>
            <person name="Pitluck S."/>
            <person name="Liolios K."/>
            <person name="Pagani I."/>
            <person name="Ivanova N."/>
            <person name="Mavromatis K."/>
            <person name="Mikhailova N."/>
            <person name="Huntemann M."/>
            <person name="Pati A."/>
            <person name="Chen A."/>
            <person name="Palaniappan K."/>
            <person name="Land M."/>
            <person name="Hauser L."/>
            <person name="Brambilla E.M."/>
            <person name="Rohde M."/>
            <person name="Goker M."/>
            <person name="Woyke T."/>
            <person name="Bristow J."/>
            <person name="Eisen J.A."/>
            <person name="Markowitz V."/>
            <person name="Hugenholtz P."/>
            <person name="Kyrpides N.C."/>
            <person name="Klenk H.P."/>
            <person name="Detter J.C."/>
        </authorList>
    </citation>
    <scope>NUCLEOTIDE SEQUENCE [LARGE SCALE GENOMIC DNA]</scope>
    <source>
        <strain evidence="3">ATCC 33096 / DSM 2489 / 6091</strain>
    </source>
</reference>
<proteinExistence type="predicted"/>
<evidence type="ECO:0000313" key="2">
    <source>
        <dbReference type="EMBL" id="AEB13601.1"/>
    </source>
</evidence>
<dbReference type="RefSeq" id="WP_013700908.1">
    <property type="nucleotide sequence ID" value="NC_015385.1"/>
</dbReference>
<dbReference type="EMBL" id="CP002631">
    <property type="protein sequence ID" value="AEB13601.1"/>
    <property type="molecule type" value="Genomic_DNA"/>
</dbReference>
<dbReference type="Proteomes" id="UP000006852">
    <property type="component" value="Chromosome"/>
</dbReference>
<name>F2NUN8_TRES6</name>
<feature type="transmembrane region" description="Helical" evidence="1">
    <location>
        <begin position="80"/>
        <end position="99"/>
    </location>
</feature>
<evidence type="ECO:0000313" key="3">
    <source>
        <dbReference type="Proteomes" id="UP000006852"/>
    </source>
</evidence>
<dbReference type="STRING" id="869209.Tresu_0660"/>
<dbReference type="HOGENOM" id="CLU_1022856_0_0_12"/>
<keyword evidence="1" id="KW-0472">Membrane</keyword>
<organism evidence="2 3">
    <name type="scientific">Treponema succinifaciens (strain ATCC 33096 / DSM 2489 / 6091)</name>
    <dbReference type="NCBI Taxonomy" id="869209"/>
    <lineage>
        <taxon>Bacteria</taxon>
        <taxon>Pseudomonadati</taxon>
        <taxon>Spirochaetota</taxon>
        <taxon>Spirochaetia</taxon>
        <taxon>Spirochaetales</taxon>
        <taxon>Treponemataceae</taxon>
        <taxon>Treponema</taxon>
    </lineage>
</organism>
<keyword evidence="3" id="KW-1185">Reference proteome</keyword>
<keyword evidence="1" id="KW-1133">Transmembrane helix</keyword>
<gene>
    <name evidence="2" type="ordered locus">Tresu_0660</name>
</gene>
<reference evidence="3" key="2">
    <citation type="submission" date="2011-04" db="EMBL/GenBank/DDBJ databases">
        <title>The complete genome of chromosome of Treponema succinifaciens DSM 2489.</title>
        <authorList>
            <person name="Lucas S."/>
            <person name="Copeland A."/>
            <person name="Lapidus A."/>
            <person name="Bruce D."/>
            <person name="Goodwin L."/>
            <person name="Pitluck S."/>
            <person name="Peters L."/>
            <person name="Kyrpides N."/>
            <person name="Mavromatis K."/>
            <person name="Ivanova N."/>
            <person name="Ovchinnikova G."/>
            <person name="Teshima H."/>
            <person name="Detter J.C."/>
            <person name="Tapia R."/>
            <person name="Han C."/>
            <person name="Land M."/>
            <person name="Hauser L."/>
            <person name="Markowitz V."/>
            <person name="Cheng J.-F."/>
            <person name="Hugenholtz P."/>
            <person name="Woyke T."/>
            <person name="Wu D."/>
            <person name="Gronow S."/>
            <person name="Wellnitz S."/>
            <person name="Brambilla E."/>
            <person name="Klenk H.-P."/>
            <person name="Eisen J.A."/>
        </authorList>
    </citation>
    <scope>NUCLEOTIDE SEQUENCE [LARGE SCALE GENOMIC DNA]</scope>
    <source>
        <strain evidence="3">ATCC 33096 / DSM 2489 / 6091</strain>
    </source>
</reference>
<accession>F2NUN8</accession>
<feature type="transmembrane region" description="Helical" evidence="1">
    <location>
        <begin position="130"/>
        <end position="147"/>
    </location>
</feature>
<dbReference type="AlphaFoldDB" id="F2NUN8"/>
<feature type="transmembrane region" description="Helical" evidence="1">
    <location>
        <begin position="54"/>
        <end position="74"/>
    </location>
</feature>
<sequence>MDARTGALFDKINKHWEKKLNIEKIKKNISKIIFVLVFIENLCRLLINHENVQTFGWLELIPLSILVVLTFYEFKNTERAKMLFTIYWAFDFITGFSYLLKKINPVYFSMFPSSSWLFEIIYIIKYSQNQLFVDLISIILLWVGYYFEYKRICKFEKKNYKEVEYKKITVSSVIALVNILILCYSVFIIFNNHFVDMEISSTGISYKKAQIVMVFYFLLEAAIISIPLAIVGLIFELIAKYKNKIGKIINKLLLTLYLLVIIINIIIYEVWY</sequence>
<feature type="transmembrane region" description="Helical" evidence="1">
    <location>
        <begin position="168"/>
        <end position="190"/>
    </location>
</feature>
<feature type="transmembrane region" description="Helical" evidence="1">
    <location>
        <begin position="210"/>
        <end position="239"/>
    </location>
</feature>
<dbReference type="KEGG" id="tsu:Tresu_0660"/>
<feature type="transmembrane region" description="Helical" evidence="1">
    <location>
        <begin position="251"/>
        <end position="271"/>
    </location>
</feature>
<evidence type="ECO:0000256" key="1">
    <source>
        <dbReference type="SAM" id="Phobius"/>
    </source>
</evidence>
<protein>
    <submittedName>
        <fullName evidence="2">Uncharacterized protein</fullName>
    </submittedName>
</protein>